<dbReference type="Proteomes" id="UP001359485">
    <property type="component" value="Unassembled WGS sequence"/>
</dbReference>
<sequence>MKIRIKSIDERQEVAEFRQKKGTCQWQKTKDSIEAYGVVQSPYLNSQHAILGLKASATKFNKFDAFSELSGFEQKKAAGFFGTGLTTRAKGNFMVCNTHVGQTEEDHAPIKKSPDVNLIPPRSHQSREGSFSGKEKATLEGFGLGCWGSSRAMRAHKTPGSPRGQGLP</sequence>
<feature type="region of interest" description="Disordered" evidence="1">
    <location>
        <begin position="104"/>
        <end position="134"/>
    </location>
</feature>
<reference evidence="2 3" key="1">
    <citation type="submission" date="2023-09" db="EMBL/GenBank/DDBJ databases">
        <title>Genomes of two closely related lineages of the louse Polyplax serrata with different host specificities.</title>
        <authorList>
            <person name="Martinu J."/>
            <person name="Tarabai H."/>
            <person name="Stefka J."/>
            <person name="Hypsa V."/>
        </authorList>
    </citation>
    <scope>NUCLEOTIDE SEQUENCE [LARGE SCALE GENOMIC DNA]</scope>
    <source>
        <strain evidence="2">98ZLc_SE</strain>
    </source>
</reference>
<name>A0ABR1ARQ4_POLSC</name>
<comment type="caution">
    <text evidence="2">The sequence shown here is derived from an EMBL/GenBank/DDBJ whole genome shotgun (WGS) entry which is preliminary data.</text>
</comment>
<feature type="compositionally biased region" description="Basic and acidic residues" evidence="1">
    <location>
        <begin position="104"/>
        <end position="114"/>
    </location>
</feature>
<evidence type="ECO:0000313" key="3">
    <source>
        <dbReference type="Proteomes" id="UP001359485"/>
    </source>
</evidence>
<evidence type="ECO:0000313" key="2">
    <source>
        <dbReference type="EMBL" id="KAK6626617.1"/>
    </source>
</evidence>
<proteinExistence type="predicted"/>
<organism evidence="2 3">
    <name type="scientific">Polyplax serrata</name>
    <name type="common">Common mouse louse</name>
    <dbReference type="NCBI Taxonomy" id="468196"/>
    <lineage>
        <taxon>Eukaryota</taxon>
        <taxon>Metazoa</taxon>
        <taxon>Ecdysozoa</taxon>
        <taxon>Arthropoda</taxon>
        <taxon>Hexapoda</taxon>
        <taxon>Insecta</taxon>
        <taxon>Pterygota</taxon>
        <taxon>Neoptera</taxon>
        <taxon>Paraneoptera</taxon>
        <taxon>Psocodea</taxon>
        <taxon>Troctomorpha</taxon>
        <taxon>Phthiraptera</taxon>
        <taxon>Anoplura</taxon>
        <taxon>Polyplacidae</taxon>
        <taxon>Polyplax</taxon>
    </lineage>
</organism>
<gene>
    <name evidence="2" type="ORF">RUM44_009093</name>
</gene>
<protein>
    <submittedName>
        <fullName evidence="2">Uncharacterized protein</fullName>
    </submittedName>
</protein>
<dbReference type="EMBL" id="JAWJWF010000045">
    <property type="protein sequence ID" value="KAK6626617.1"/>
    <property type="molecule type" value="Genomic_DNA"/>
</dbReference>
<accession>A0ABR1ARQ4</accession>
<evidence type="ECO:0000256" key="1">
    <source>
        <dbReference type="SAM" id="MobiDB-lite"/>
    </source>
</evidence>
<keyword evidence="3" id="KW-1185">Reference proteome</keyword>